<feature type="transmembrane region" description="Helical" evidence="6">
    <location>
        <begin position="165"/>
        <end position="186"/>
    </location>
</feature>
<dbReference type="Pfam" id="PF02518">
    <property type="entry name" value="HATPase_c"/>
    <property type="match status" value="1"/>
</dbReference>
<dbReference type="CDD" id="cd00082">
    <property type="entry name" value="HisKA"/>
    <property type="match status" value="1"/>
</dbReference>
<dbReference type="EMBL" id="FNQC01000018">
    <property type="protein sequence ID" value="SDZ50485.1"/>
    <property type="molecule type" value="Genomic_DNA"/>
</dbReference>
<evidence type="ECO:0000256" key="6">
    <source>
        <dbReference type="SAM" id="Phobius"/>
    </source>
</evidence>
<dbReference type="Gene3D" id="3.30.565.10">
    <property type="entry name" value="Histidine kinase-like ATPase, C-terminal domain"/>
    <property type="match status" value="1"/>
</dbReference>
<dbReference type="PROSITE" id="PS50110">
    <property type="entry name" value="RESPONSE_REGULATORY"/>
    <property type="match status" value="1"/>
</dbReference>
<feature type="transmembrane region" description="Helical" evidence="6">
    <location>
        <begin position="224"/>
        <end position="241"/>
    </location>
</feature>
<accession>A0A1H3TLG1</accession>
<reference evidence="9 10" key="1">
    <citation type="submission" date="2016-10" db="EMBL/GenBank/DDBJ databases">
        <authorList>
            <person name="Varghese N."/>
            <person name="Submissions S."/>
        </authorList>
    </citation>
    <scope>NUCLEOTIDE SEQUENCE [LARGE SCALE GENOMIC DNA]</scope>
    <source>
        <strain evidence="9 10">DSM 17997</strain>
    </source>
</reference>
<dbReference type="CDD" id="cd16922">
    <property type="entry name" value="HATPase_EvgS-ArcB-TorS-like"/>
    <property type="match status" value="1"/>
</dbReference>
<dbReference type="InterPro" id="IPR004358">
    <property type="entry name" value="Sig_transdc_His_kin-like_C"/>
</dbReference>
<keyword evidence="9" id="KW-0418">Kinase</keyword>
<dbReference type="Pfam" id="PF07695">
    <property type="entry name" value="7TMR-DISM_7TM"/>
    <property type="match status" value="1"/>
</dbReference>
<dbReference type="EC" id="2.7.13.3" evidence="2"/>
<dbReference type="Gene3D" id="2.60.40.2380">
    <property type="match status" value="1"/>
</dbReference>
<dbReference type="PROSITE" id="PS50109">
    <property type="entry name" value="HIS_KIN"/>
    <property type="match status" value="1"/>
</dbReference>
<evidence type="ECO:0000256" key="3">
    <source>
        <dbReference type="ARBA" id="ARBA00022553"/>
    </source>
</evidence>
<dbReference type="Gene3D" id="3.40.50.2300">
    <property type="match status" value="1"/>
</dbReference>
<feature type="transmembrane region" description="Helical" evidence="6">
    <location>
        <begin position="285"/>
        <end position="310"/>
    </location>
</feature>
<feature type="transmembrane region" description="Helical" evidence="6">
    <location>
        <begin position="261"/>
        <end position="279"/>
    </location>
</feature>
<keyword evidence="3 5" id="KW-0597">Phosphoprotein</keyword>
<feature type="domain" description="Histidine kinase" evidence="7">
    <location>
        <begin position="401"/>
        <end position="622"/>
    </location>
</feature>
<dbReference type="Pfam" id="PF00512">
    <property type="entry name" value="HisKA"/>
    <property type="match status" value="1"/>
</dbReference>
<keyword evidence="6" id="KW-0812">Transmembrane</keyword>
<dbReference type="SMART" id="SM00387">
    <property type="entry name" value="HATPase_c"/>
    <property type="match status" value="1"/>
</dbReference>
<feature type="modified residue" description="4-aspartylphosphate" evidence="5">
    <location>
        <position position="696"/>
    </location>
</feature>
<comment type="caution">
    <text evidence="9">The sequence shown here is derived from an EMBL/GenBank/DDBJ whole genome shotgun (WGS) entry which is preliminary data.</text>
</comment>
<feature type="domain" description="Response regulatory" evidence="8">
    <location>
        <begin position="646"/>
        <end position="766"/>
    </location>
</feature>
<evidence type="ECO:0000256" key="4">
    <source>
        <dbReference type="ARBA" id="ARBA00023012"/>
    </source>
</evidence>
<feature type="transmembrane region" description="Helical" evidence="6">
    <location>
        <begin position="193"/>
        <end position="218"/>
    </location>
</feature>
<dbReference type="InterPro" id="IPR001789">
    <property type="entry name" value="Sig_transdc_resp-reg_receiver"/>
</dbReference>
<dbReference type="SMART" id="SM00448">
    <property type="entry name" value="REC"/>
    <property type="match status" value="1"/>
</dbReference>
<dbReference type="RefSeq" id="WP_019600065.1">
    <property type="nucleotide sequence ID" value="NZ_FNQC01000018.1"/>
</dbReference>
<sequence>MLLQDDAGSSPVSIFEFSKIANVGSEELSLSELLDKESSLEFQPIQGTNTNLGFTTDKYWLKFSFHNESEEDLHFYLETGRPITDKVDLYFISTSGDTVQMKNGDLIPFKERSFPHRKIIFPISLAPGNQYTYYLHYQSDGEVINLPLQLHTKTSLILSAYFDQLIFGVFYGVLVLAGVIYLFFYFGIKEKSFLLYVAYVISVALLHLALDGFFFQYFAPDAGWFSRYSVLIFATLSALAFGRYTQTYLKAKEISTKLNTAFNGLSIALILLLASIFFIEKGLALYYPIVNILGFILLFLIVYSLLLGYWTKKAPDIFFSIGILCFFLGFLVFLLNNFSAIPNSFLTENSSKLGTGMEIVFLSLSMANRIRLLKTEKEKIQEVALFRAQESNQIKTFFLSNISHELRTPLNAIIGLSRSIQESTMSENVKEDLQVIQYSSLGLLGAIDDILDFSKIEKKELKLEIKSFDFYKLLREIKSNYEKQCRDKGLTFIFEESNNLPKTLIGDLARTRQIIQNILNNAIKFTASGEVKMKILSNVTSEKSVNLQVEISDTGIGIKKEKLDSIFESFIQGQLDDKREFGGFGLGLCIVHNLVELHGGKVSLESEEEKGTRVSLEIPYDLPDPLLEKTLAKTPEKEIFELEEKWILVVEDNPVNQLVMKSTLRKWKHFPFEIVGNGLECLEKIKTHKFDLILMDLQMPVMDGYEATLAIRKGECGEKMINIPIIAVTADATDRAKRKVMEVGMDEYISKPMDKDELYTKINACLKAKEVALTETGNR</sequence>
<gene>
    <name evidence="9" type="ORF">SAMN05444412_11855</name>
</gene>
<evidence type="ECO:0000259" key="8">
    <source>
        <dbReference type="PROSITE" id="PS50110"/>
    </source>
</evidence>
<dbReference type="Proteomes" id="UP000199663">
    <property type="component" value="Unassembled WGS sequence"/>
</dbReference>
<dbReference type="InterPro" id="IPR011622">
    <property type="entry name" value="7TMR_DISM_rcpt_extracell_dom2"/>
</dbReference>
<evidence type="ECO:0000256" key="1">
    <source>
        <dbReference type="ARBA" id="ARBA00000085"/>
    </source>
</evidence>
<keyword evidence="4" id="KW-0902">Two-component regulatory system</keyword>
<dbReference type="Pfam" id="PF00072">
    <property type="entry name" value="Response_reg"/>
    <property type="match status" value="1"/>
</dbReference>
<dbReference type="InterPro" id="IPR003594">
    <property type="entry name" value="HATPase_dom"/>
</dbReference>
<keyword evidence="6" id="KW-0472">Membrane</keyword>
<dbReference type="InterPro" id="IPR011623">
    <property type="entry name" value="7TMR_DISM_rcpt_extracell_dom1"/>
</dbReference>
<keyword evidence="9" id="KW-0808">Transferase</keyword>
<protein>
    <recommendedName>
        <fullName evidence="2">histidine kinase</fullName>
        <ecNumber evidence="2">2.7.13.3</ecNumber>
    </recommendedName>
</protein>
<organism evidence="9 10">
    <name type="scientific">Rhodonellum ikkaensis</name>
    <dbReference type="NCBI Taxonomy" id="336829"/>
    <lineage>
        <taxon>Bacteria</taxon>
        <taxon>Pseudomonadati</taxon>
        <taxon>Bacteroidota</taxon>
        <taxon>Cytophagia</taxon>
        <taxon>Cytophagales</taxon>
        <taxon>Cytophagaceae</taxon>
        <taxon>Rhodonellum</taxon>
    </lineage>
</organism>
<dbReference type="InterPro" id="IPR011006">
    <property type="entry name" value="CheY-like_superfamily"/>
</dbReference>
<evidence type="ECO:0000313" key="9">
    <source>
        <dbReference type="EMBL" id="SDZ50485.1"/>
    </source>
</evidence>
<proteinExistence type="predicted"/>
<dbReference type="Pfam" id="PF07696">
    <property type="entry name" value="7TMR-DISMED2"/>
    <property type="match status" value="1"/>
</dbReference>
<dbReference type="SUPFAM" id="SSF55874">
    <property type="entry name" value="ATPase domain of HSP90 chaperone/DNA topoisomerase II/histidine kinase"/>
    <property type="match status" value="1"/>
</dbReference>
<dbReference type="CDD" id="cd17546">
    <property type="entry name" value="REC_hyHK_CKI1_RcsC-like"/>
    <property type="match status" value="1"/>
</dbReference>
<dbReference type="Gene3D" id="1.10.287.130">
    <property type="match status" value="1"/>
</dbReference>
<name>A0A1H3TLG1_9BACT</name>
<dbReference type="PANTHER" id="PTHR45339">
    <property type="entry name" value="HYBRID SIGNAL TRANSDUCTION HISTIDINE KINASE J"/>
    <property type="match status" value="1"/>
</dbReference>
<dbReference type="GO" id="GO:0016301">
    <property type="term" value="F:kinase activity"/>
    <property type="evidence" value="ECO:0007669"/>
    <property type="project" value="UniProtKB-KW"/>
</dbReference>
<dbReference type="PRINTS" id="PR00344">
    <property type="entry name" value="BCTRLSENSOR"/>
</dbReference>
<evidence type="ECO:0000259" key="7">
    <source>
        <dbReference type="PROSITE" id="PS50109"/>
    </source>
</evidence>
<dbReference type="SUPFAM" id="SSF52172">
    <property type="entry name" value="CheY-like"/>
    <property type="match status" value="1"/>
</dbReference>
<dbReference type="InterPro" id="IPR036097">
    <property type="entry name" value="HisK_dim/P_sf"/>
</dbReference>
<dbReference type="InterPro" id="IPR003661">
    <property type="entry name" value="HisK_dim/P_dom"/>
</dbReference>
<keyword evidence="6" id="KW-1133">Transmembrane helix</keyword>
<feature type="transmembrane region" description="Helical" evidence="6">
    <location>
        <begin position="317"/>
        <end position="335"/>
    </location>
</feature>
<dbReference type="SMART" id="SM00388">
    <property type="entry name" value="HisKA"/>
    <property type="match status" value="1"/>
</dbReference>
<evidence type="ECO:0000256" key="2">
    <source>
        <dbReference type="ARBA" id="ARBA00012438"/>
    </source>
</evidence>
<keyword evidence="10" id="KW-1185">Reference proteome</keyword>
<dbReference type="SUPFAM" id="SSF47384">
    <property type="entry name" value="Homodimeric domain of signal transducing histidine kinase"/>
    <property type="match status" value="1"/>
</dbReference>
<comment type="catalytic activity">
    <reaction evidence="1">
        <text>ATP + protein L-histidine = ADP + protein N-phospho-L-histidine.</text>
        <dbReference type="EC" id="2.7.13.3"/>
    </reaction>
</comment>
<evidence type="ECO:0000313" key="10">
    <source>
        <dbReference type="Proteomes" id="UP000199663"/>
    </source>
</evidence>
<dbReference type="PANTHER" id="PTHR45339:SF1">
    <property type="entry name" value="HYBRID SIGNAL TRANSDUCTION HISTIDINE KINASE J"/>
    <property type="match status" value="1"/>
</dbReference>
<evidence type="ECO:0000256" key="5">
    <source>
        <dbReference type="PROSITE-ProRule" id="PRU00169"/>
    </source>
</evidence>
<dbReference type="InterPro" id="IPR005467">
    <property type="entry name" value="His_kinase_dom"/>
</dbReference>
<dbReference type="InterPro" id="IPR036890">
    <property type="entry name" value="HATPase_C_sf"/>
</dbReference>